<evidence type="ECO:0000313" key="1">
    <source>
        <dbReference type="EMBL" id="CAG8737372.1"/>
    </source>
</evidence>
<accession>A0ACA9Q7E3</accession>
<comment type="caution">
    <text evidence="1">The sequence shown here is derived from an EMBL/GenBank/DDBJ whole genome shotgun (WGS) entry which is preliminary data.</text>
</comment>
<keyword evidence="2" id="KW-1185">Reference proteome</keyword>
<dbReference type="EMBL" id="CAJVPW010036279">
    <property type="protein sequence ID" value="CAG8737372.1"/>
    <property type="molecule type" value="Genomic_DNA"/>
</dbReference>
<sequence>KYKSANNRDEALDMRAYKMEEHEEEEETKESNSSKKKEKHSTYL</sequence>
<name>A0ACA9Q7E3_9GLOM</name>
<proteinExistence type="predicted"/>
<gene>
    <name evidence="1" type="ORF">SPELUC_LOCUS13541</name>
</gene>
<dbReference type="Proteomes" id="UP000789366">
    <property type="component" value="Unassembled WGS sequence"/>
</dbReference>
<reference evidence="1" key="1">
    <citation type="submission" date="2021-06" db="EMBL/GenBank/DDBJ databases">
        <authorList>
            <person name="Kallberg Y."/>
            <person name="Tangrot J."/>
            <person name="Rosling A."/>
        </authorList>
    </citation>
    <scope>NUCLEOTIDE SEQUENCE</scope>
    <source>
        <strain evidence="1">28 12/20/2015</strain>
    </source>
</reference>
<feature type="non-terminal residue" evidence="1">
    <location>
        <position position="1"/>
    </location>
</feature>
<feature type="non-terminal residue" evidence="1">
    <location>
        <position position="44"/>
    </location>
</feature>
<organism evidence="1 2">
    <name type="scientific">Cetraspora pellucida</name>
    <dbReference type="NCBI Taxonomy" id="1433469"/>
    <lineage>
        <taxon>Eukaryota</taxon>
        <taxon>Fungi</taxon>
        <taxon>Fungi incertae sedis</taxon>
        <taxon>Mucoromycota</taxon>
        <taxon>Glomeromycotina</taxon>
        <taxon>Glomeromycetes</taxon>
        <taxon>Diversisporales</taxon>
        <taxon>Gigasporaceae</taxon>
        <taxon>Cetraspora</taxon>
    </lineage>
</organism>
<evidence type="ECO:0000313" key="2">
    <source>
        <dbReference type="Proteomes" id="UP000789366"/>
    </source>
</evidence>
<protein>
    <submittedName>
        <fullName evidence="1">7040_t:CDS:1</fullName>
    </submittedName>
</protein>